<feature type="region of interest" description="Disordered" evidence="9">
    <location>
        <begin position="624"/>
        <end position="674"/>
    </location>
</feature>
<dbReference type="EMBL" id="CAKOAT010135154">
    <property type="protein sequence ID" value="CAH8337447.1"/>
    <property type="molecule type" value="Genomic_DNA"/>
</dbReference>
<evidence type="ECO:0000256" key="9">
    <source>
        <dbReference type="SAM" id="MobiDB-lite"/>
    </source>
</evidence>
<keyword evidence="3 8" id="KW-0547">Nucleotide-binding</keyword>
<dbReference type="FunFam" id="3.30.800.10:FF:000010">
    <property type="entry name" value="Putative 1-phosphatidylinositol-3-phosphate 5-kinase FAB1C"/>
    <property type="match status" value="1"/>
</dbReference>
<keyword evidence="5 8" id="KW-0067">ATP-binding</keyword>
<comment type="subunit">
    <text evidence="6">Component of the PI(3,5)P2 regulatory complex at least composed of ATG18, SAC/FIG4, FAB1 and VAC14.</text>
</comment>
<dbReference type="InterPro" id="IPR027484">
    <property type="entry name" value="PInositol-4-P-5-kinase_N"/>
</dbReference>
<evidence type="ECO:0000256" key="1">
    <source>
        <dbReference type="ARBA" id="ARBA00012009"/>
    </source>
</evidence>
<evidence type="ECO:0000256" key="2">
    <source>
        <dbReference type="ARBA" id="ARBA00022679"/>
    </source>
</evidence>
<evidence type="ECO:0000256" key="7">
    <source>
        <dbReference type="ARBA" id="ARBA00077223"/>
    </source>
</evidence>
<evidence type="ECO:0000256" key="4">
    <source>
        <dbReference type="ARBA" id="ARBA00022777"/>
    </source>
</evidence>
<evidence type="ECO:0000256" key="8">
    <source>
        <dbReference type="PROSITE-ProRule" id="PRU00781"/>
    </source>
</evidence>
<dbReference type="EC" id="2.7.1.150" evidence="1"/>
<dbReference type="InterPro" id="IPR002498">
    <property type="entry name" value="PInositol-4-P-4/5-kinase_core"/>
</dbReference>
<protein>
    <recommendedName>
        <fullName evidence="1">1-phosphatidylinositol-3-phosphate 5-kinase</fullName>
        <ecNumber evidence="1">2.7.1.150</ecNumber>
    </recommendedName>
    <alternativeName>
        <fullName evidence="7">Phosphatidylinositol 3-phosphate 5-kinase type III</fullName>
    </alternativeName>
</protein>
<dbReference type="Gene3D" id="3.30.810.10">
    <property type="entry name" value="2-Layer Sandwich"/>
    <property type="match status" value="1"/>
</dbReference>
<dbReference type="SMART" id="SM00330">
    <property type="entry name" value="PIPKc"/>
    <property type="match status" value="1"/>
</dbReference>
<dbReference type="PANTHER" id="PTHR45748">
    <property type="entry name" value="1-PHOSPHATIDYLINOSITOL 3-PHOSPHATE 5-KINASE-RELATED"/>
    <property type="match status" value="1"/>
</dbReference>
<dbReference type="SUPFAM" id="SSF56104">
    <property type="entry name" value="SAICAR synthase-like"/>
    <property type="match status" value="1"/>
</dbReference>
<dbReference type="InterPro" id="IPR044769">
    <property type="entry name" value="PIKfyve_PIPKc"/>
</dbReference>
<dbReference type="InterPro" id="IPR027483">
    <property type="entry name" value="PInositol-4-P-4/5-kinase_C_sf"/>
</dbReference>
<dbReference type="SUPFAM" id="SSF52029">
    <property type="entry name" value="GroEL apical domain-like"/>
    <property type="match status" value="1"/>
</dbReference>
<reference evidence="11 12" key="1">
    <citation type="submission" date="2022-03" db="EMBL/GenBank/DDBJ databases">
        <authorList>
            <person name="Macdonald S."/>
            <person name="Ahmed S."/>
            <person name="Newling K."/>
        </authorList>
    </citation>
    <scope>NUCLEOTIDE SEQUENCE [LARGE SCALE GENOMIC DNA]</scope>
</reference>
<organism evidence="11 12">
    <name type="scientific">Eruca vesicaria subsp. sativa</name>
    <name type="common">Garden rocket</name>
    <name type="synonym">Eruca sativa</name>
    <dbReference type="NCBI Taxonomy" id="29727"/>
    <lineage>
        <taxon>Eukaryota</taxon>
        <taxon>Viridiplantae</taxon>
        <taxon>Streptophyta</taxon>
        <taxon>Embryophyta</taxon>
        <taxon>Tracheophyta</taxon>
        <taxon>Spermatophyta</taxon>
        <taxon>Magnoliopsida</taxon>
        <taxon>eudicotyledons</taxon>
        <taxon>Gunneridae</taxon>
        <taxon>Pentapetalae</taxon>
        <taxon>rosids</taxon>
        <taxon>malvids</taxon>
        <taxon>Brassicales</taxon>
        <taxon>Brassicaceae</taxon>
        <taxon>Brassiceae</taxon>
        <taxon>Eruca</taxon>
    </lineage>
</organism>
<evidence type="ECO:0000313" key="12">
    <source>
        <dbReference type="Proteomes" id="UP001642260"/>
    </source>
</evidence>
<proteinExistence type="predicted"/>
<keyword evidence="2 8" id="KW-0808">Transferase</keyword>
<evidence type="ECO:0000313" key="11">
    <source>
        <dbReference type="EMBL" id="CAH8337447.1"/>
    </source>
</evidence>
<dbReference type="InterPro" id="IPR027409">
    <property type="entry name" value="GroEL-like_apical_dom_sf"/>
</dbReference>
<dbReference type="PANTHER" id="PTHR45748:SF14">
    <property type="entry name" value="1-PHOSPHATIDYLINOSITOL-3-PHOSPHATE 5-KINASE FAB1C-RELATED"/>
    <property type="match status" value="1"/>
</dbReference>
<keyword evidence="4 8" id="KW-0418">Kinase</keyword>
<evidence type="ECO:0000256" key="5">
    <source>
        <dbReference type="ARBA" id="ARBA00022840"/>
    </source>
</evidence>
<comment type="caution">
    <text evidence="11">The sequence shown here is derived from an EMBL/GenBank/DDBJ whole genome shotgun (WGS) entry which is preliminary data.</text>
</comment>
<dbReference type="FunFam" id="3.50.7.10:FF:000007">
    <property type="entry name" value="1-phosphatidylinositol 3-phosphate 5-kinase isoform X1"/>
    <property type="match status" value="1"/>
</dbReference>
<feature type="compositionally biased region" description="Basic and acidic residues" evidence="9">
    <location>
        <begin position="634"/>
        <end position="668"/>
    </location>
</feature>
<dbReference type="AlphaFoldDB" id="A0ABC8JXS3"/>
<dbReference type="Pfam" id="PF01504">
    <property type="entry name" value="PIP5K"/>
    <property type="match status" value="1"/>
</dbReference>
<dbReference type="CDD" id="cd17300">
    <property type="entry name" value="PIPKc_PIKfyve"/>
    <property type="match status" value="1"/>
</dbReference>
<dbReference type="Pfam" id="PF00118">
    <property type="entry name" value="Cpn60_TCP1"/>
    <property type="match status" value="1"/>
</dbReference>
<accession>A0ABC8JXS3</accession>
<gene>
    <name evidence="11" type="ORF">ERUC_LOCUS14464</name>
</gene>
<dbReference type="Gene3D" id="3.30.800.10">
    <property type="entry name" value="Phosphatidylinositol Phosphate Kinase II Beta"/>
    <property type="match status" value="1"/>
</dbReference>
<sequence length="1167" mass="132010">MTSQYKHPRVLLLAGSLEYQRVAGQLASFNTLLQQENDHLKAIIAKIDSRHPNVVLVEKSVSSYAQQYLLEKDISLVLNVKRSLLDQIARCTGAVVCPSVDSISNAQLGHCELFRTEKVLEQHEIGNQSNRKPSKTLMYFEGCPKRLGCTVVLKGSCREELKKVKHVIQYAVFAAYHLSLETSFLADEGASLPKIRLKQPGMVRSASERRIVDDGISLVTHSPTEKELQALTETAAAQEDEDTLLEHDVCESEDFDPSLIFQSSCEVDTEQSDAMNDYGGETPTQQVRGEEENLPQHETFNEEDVSSEYFSAADSHQSILVSFSSRCVLKESVCERSRLLRIKFYGSFDKPLGKYLKDDLFDQTSSCRTCKELVDAHVLCYSHQNGNLTINVRRHSSMKLPGEQDGKIWMWHRCLRCAHEDGVPPATRRVVMSDAAWGLSFGKFLELSFSNHATANRVASCGHSLQRDCLRFYGFGNMVAFFRYSPINILTVFLPPSMLEFNSHPQPEWIRTEAAELMSKMRTMYDEISGMLNHMEEKSSLLEPEQPEASDLQSRIMGLKDQLVKEKDEYNDALQPIFVENLQSHGSLDVLELNRLRRALMIGSHAWDHQIFLLNTQLKKASDGNASRSLEIQEPPKTDQRPQEGSDEGEGHALSDAEANSDNKDSDKLLSPGSSLSERIDSAWLGSFHSETEGFPPAKSPLKRLARPIRVQSFDSAIRFQERIQKGLPPSSLCLSTLRSFHASGEYRNMVRDPLSNVMRTYSQMLPLEVQKLDLIVGSAPTYISSASQMADGARMLIPQRGLNDIVIPVYDDDPASVVSYALNSKEYKEWVVKRGITRSSNRESEPSTFSTWRSLGAMDVDYIHHAVYGSSQDNKKSPHLTISFSDRSSSEGKVKFSVTCYFATQFDTLRKTCCPSEVDFVRSLSRCQRWCAQGGKSNVYFAKSLDERFIIKQVVKTELDSFEDFAPEYFKYMKESLSSGSPTCLAKILGIYQVSIKHSKGGKETKMDLMVMENLFYNRRISRIYDLKGSARSRYNPNTSGKDKVLLDMNLLETLRTEPIFLGSKAKRSLERAIWNDTNFLASVDVMDYSLLVGFDEERKELVLGIIDFMRQYTWDKHLETWVKASGILGGPKNASPTIISPKQYKRRFRKAMTTYFLTVPEQWTS</sequence>
<dbReference type="GO" id="GO:0046488">
    <property type="term" value="P:phosphatidylinositol metabolic process"/>
    <property type="evidence" value="ECO:0007669"/>
    <property type="project" value="UniProtKB-UniRule"/>
</dbReference>
<dbReference type="FunFam" id="3.30.810.10:FF:000001">
    <property type="entry name" value="1-phosphatidylinositol 3-phosphate 5-kinase FAB1"/>
    <property type="match status" value="1"/>
</dbReference>
<evidence type="ECO:0000256" key="3">
    <source>
        <dbReference type="ARBA" id="ARBA00022741"/>
    </source>
</evidence>
<dbReference type="Proteomes" id="UP001642260">
    <property type="component" value="Unassembled WGS sequence"/>
</dbReference>
<dbReference type="Gene3D" id="3.50.7.10">
    <property type="entry name" value="GroEL"/>
    <property type="match status" value="1"/>
</dbReference>
<dbReference type="GO" id="GO:0005524">
    <property type="term" value="F:ATP binding"/>
    <property type="evidence" value="ECO:0007669"/>
    <property type="project" value="UniProtKB-UniRule"/>
</dbReference>
<dbReference type="PROSITE" id="PS51455">
    <property type="entry name" value="PIPK"/>
    <property type="match status" value="1"/>
</dbReference>
<evidence type="ECO:0000259" key="10">
    <source>
        <dbReference type="PROSITE" id="PS51455"/>
    </source>
</evidence>
<evidence type="ECO:0000256" key="6">
    <source>
        <dbReference type="ARBA" id="ARBA00023464"/>
    </source>
</evidence>
<dbReference type="GO" id="GO:0000285">
    <property type="term" value="F:1-phosphatidylinositol-3-phosphate 5-kinase activity"/>
    <property type="evidence" value="ECO:0007669"/>
    <property type="project" value="UniProtKB-EC"/>
</dbReference>
<feature type="domain" description="PIPK" evidence="10">
    <location>
        <begin position="839"/>
        <end position="1158"/>
    </location>
</feature>
<dbReference type="InterPro" id="IPR002423">
    <property type="entry name" value="Cpn60/GroEL/TCP-1"/>
</dbReference>
<keyword evidence="12" id="KW-1185">Reference proteome</keyword>
<name>A0ABC8JXS3_ERUVS</name>